<gene>
    <name evidence="1" type="ORF">EGO53_02605</name>
</gene>
<dbReference type="EMBL" id="CP033893">
    <property type="protein sequence ID" value="QDL30747.1"/>
    <property type="molecule type" value="Genomic_DNA"/>
</dbReference>
<protein>
    <recommendedName>
        <fullName evidence="3">Ead/Ea22-like family protein</fullName>
    </recommendedName>
</protein>
<dbReference type="RefSeq" id="WP_142814604.1">
    <property type="nucleotide sequence ID" value="NZ_CP033893.1"/>
</dbReference>
<organism evidence="1 2">
    <name type="scientific">Serratia liquefaciens</name>
    <dbReference type="NCBI Taxonomy" id="614"/>
    <lineage>
        <taxon>Bacteria</taxon>
        <taxon>Pseudomonadati</taxon>
        <taxon>Pseudomonadota</taxon>
        <taxon>Gammaproteobacteria</taxon>
        <taxon>Enterobacterales</taxon>
        <taxon>Yersiniaceae</taxon>
        <taxon>Serratia</taxon>
    </lineage>
</organism>
<proteinExistence type="predicted"/>
<dbReference type="AlphaFoldDB" id="A0A515CRG5"/>
<accession>A0A515CRG5</accession>
<evidence type="ECO:0000313" key="1">
    <source>
        <dbReference type="EMBL" id="QDL30747.1"/>
    </source>
</evidence>
<name>A0A515CRG5_SERLI</name>
<dbReference type="Proteomes" id="UP000317572">
    <property type="component" value="Chromosome"/>
</dbReference>
<reference evidence="1 2" key="1">
    <citation type="submission" date="2018-11" db="EMBL/GenBank/DDBJ databases">
        <title>The first complete genome of Serratia liquefaciens isolated from metalophyte plant revel distinctness adaptive mechanisms in an extreme habitat.</title>
        <authorList>
            <person name="Caneschi W.L."/>
            <person name="Sanchez A.B."/>
            <person name="Felestrino E.B."/>
            <person name="Assis R.A.B."/>
            <person name="Lemes C.G.C."/>
            <person name="Cordeiro I.F."/>
            <person name="Fonseca N.P."/>
            <person name="Villa M."/>
            <person name="Vieira I.T."/>
            <person name="Moraes L.A."/>
            <person name="Kamino L.H.Y."/>
            <person name="do Carmo F."/>
            <person name="Garcia C.M."/>
            <person name="Almeida N.F."/>
            <person name="Silva R.S."/>
            <person name="Ferro J.A."/>
            <person name="Ferro M.I.T."/>
            <person name="Varani A.M."/>
            <person name="Ferreira R.M."/>
            <person name="dos Santos V.L."/>
            <person name="Silva U.C."/>
            <person name="Setubal J.C."/>
            <person name="Moreira L.M."/>
        </authorList>
    </citation>
    <scope>NUCLEOTIDE SEQUENCE [LARGE SCALE GENOMIC DNA]</scope>
    <source>
        <strain evidence="1 2">FG3</strain>
    </source>
</reference>
<evidence type="ECO:0008006" key="3">
    <source>
        <dbReference type="Google" id="ProtNLM"/>
    </source>
</evidence>
<evidence type="ECO:0000313" key="2">
    <source>
        <dbReference type="Proteomes" id="UP000317572"/>
    </source>
</evidence>
<sequence>MKNNLENQDIKTDKPLAMSYEALKAERDALERQLLMSEAKCKGYFSDAAAALVRCDALAVENAALKKSLIAISLAEPIDGETIVCDFDTLVSIAAGALTTPATDAALAAIEARGAVAAIENLISRKERALAEMHPDTHAYGATQATVRNQIYDLELFAAELREAK</sequence>